<name>A0ACB9AIS4_CICIN</name>
<accession>A0ACB9AIS4</accession>
<dbReference type="Proteomes" id="UP001055811">
    <property type="component" value="Linkage Group LG07"/>
</dbReference>
<proteinExistence type="predicted"/>
<keyword evidence="2" id="KW-1185">Reference proteome</keyword>
<reference evidence="2" key="1">
    <citation type="journal article" date="2022" name="Mol. Ecol. Resour.">
        <title>The genomes of chicory, endive, great burdock and yacon provide insights into Asteraceae palaeo-polyploidization history and plant inulin production.</title>
        <authorList>
            <person name="Fan W."/>
            <person name="Wang S."/>
            <person name="Wang H."/>
            <person name="Wang A."/>
            <person name="Jiang F."/>
            <person name="Liu H."/>
            <person name="Zhao H."/>
            <person name="Xu D."/>
            <person name="Zhang Y."/>
        </authorList>
    </citation>
    <scope>NUCLEOTIDE SEQUENCE [LARGE SCALE GENOMIC DNA]</scope>
    <source>
        <strain evidence="2">cv. Punajuju</strain>
    </source>
</reference>
<evidence type="ECO:0000313" key="1">
    <source>
        <dbReference type="EMBL" id="KAI3709530.1"/>
    </source>
</evidence>
<comment type="caution">
    <text evidence="1">The sequence shown here is derived from an EMBL/GenBank/DDBJ whole genome shotgun (WGS) entry which is preliminary data.</text>
</comment>
<evidence type="ECO:0000313" key="2">
    <source>
        <dbReference type="Proteomes" id="UP001055811"/>
    </source>
</evidence>
<protein>
    <submittedName>
        <fullName evidence="1">Uncharacterized protein</fullName>
    </submittedName>
</protein>
<gene>
    <name evidence="1" type="ORF">L2E82_39292</name>
</gene>
<dbReference type="EMBL" id="CM042015">
    <property type="protein sequence ID" value="KAI3709530.1"/>
    <property type="molecule type" value="Genomic_DNA"/>
</dbReference>
<organism evidence="1 2">
    <name type="scientific">Cichorium intybus</name>
    <name type="common">Chicory</name>
    <dbReference type="NCBI Taxonomy" id="13427"/>
    <lineage>
        <taxon>Eukaryota</taxon>
        <taxon>Viridiplantae</taxon>
        <taxon>Streptophyta</taxon>
        <taxon>Embryophyta</taxon>
        <taxon>Tracheophyta</taxon>
        <taxon>Spermatophyta</taxon>
        <taxon>Magnoliopsida</taxon>
        <taxon>eudicotyledons</taxon>
        <taxon>Gunneridae</taxon>
        <taxon>Pentapetalae</taxon>
        <taxon>asterids</taxon>
        <taxon>campanulids</taxon>
        <taxon>Asterales</taxon>
        <taxon>Asteraceae</taxon>
        <taxon>Cichorioideae</taxon>
        <taxon>Cichorieae</taxon>
        <taxon>Cichoriinae</taxon>
        <taxon>Cichorium</taxon>
    </lineage>
</organism>
<sequence length="161" mass="18159">MDYSQKPIELRAFDSLRLGFDFASDFRLKFAKSCLGGGRLVELDESRKRDIVLPGSGATIPGVSIDIHCDSGDHVRFKSDVLEFNQNTNLIHSNFIKLDFFTCLHLIAYLSDLPLTNLHDNLIITIEDPDGNQISHSGIRTLSIDSFRGSLFRSELLEDER</sequence>
<reference evidence="1 2" key="2">
    <citation type="journal article" date="2022" name="Mol. Ecol. Resour.">
        <title>The genomes of chicory, endive, great burdock and yacon provide insights into Asteraceae paleo-polyploidization history and plant inulin production.</title>
        <authorList>
            <person name="Fan W."/>
            <person name="Wang S."/>
            <person name="Wang H."/>
            <person name="Wang A."/>
            <person name="Jiang F."/>
            <person name="Liu H."/>
            <person name="Zhao H."/>
            <person name="Xu D."/>
            <person name="Zhang Y."/>
        </authorList>
    </citation>
    <scope>NUCLEOTIDE SEQUENCE [LARGE SCALE GENOMIC DNA]</scope>
    <source>
        <strain evidence="2">cv. Punajuju</strain>
        <tissue evidence="1">Leaves</tissue>
    </source>
</reference>